<dbReference type="EMBL" id="UINC01177434">
    <property type="protein sequence ID" value="SVD85075.1"/>
    <property type="molecule type" value="Genomic_DNA"/>
</dbReference>
<dbReference type="SUPFAM" id="SSF52518">
    <property type="entry name" value="Thiamin diphosphate-binding fold (THDP-binding)"/>
    <property type="match status" value="1"/>
</dbReference>
<dbReference type="Gene3D" id="3.40.50.970">
    <property type="match status" value="1"/>
</dbReference>
<keyword evidence="2" id="KW-0456">Lyase</keyword>
<gene>
    <name evidence="4" type="ORF">METZ01_LOCUS437929</name>
</gene>
<dbReference type="Pfam" id="PF02775">
    <property type="entry name" value="TPP_enzyme_C"/>
    <property type="match status" value="1"/>
</dbReference>
<evidence type="ECO:0000313" key="4">
    <source>
        <dbReference type="EMBL" id="SVD85075.1"/>
    </source>
</evidence>
<dbReference type="AlphaFoldDB" id="A0A382YQC1"/>
<protein>
    <recommendedName>
        <fullName evidence="3">Thiamine pyrophosphate enzyme TPP-binding domain-containing protein</fullName>
    </recommendedName>
</protein>
<keyword evidence="1" id="KW-0210">Decarboxylase</keyword>
<dbReference type="InterPro" id="IPR029061">
    <property type="entry name" value="THDP-binding"/>
</dbReference>
<dbReference type="PANTHER" id="PTHR42818">
    <property type="entry name" value="SULFOPYRUVATE DECARBOXYLASE SUBUNIT ALPHA"/>
    <property type="match status" value="1"/>
</dbReference>
<dbReference type="InterPro" id="IPR011766">
    <property type="entry name" value="TPP_enzyme_TPP-bd"/>
</dbReference>
<evidence type="ECO:0000256" key="2">
    <source>
        <dbReference type="ARBA" id="ARBA00023239"/>
    </source>
</evidence>
<reference evidence="4" key="1">
    <citation type="submission" date="2018-05" db="EMBL/GenBank/DDBJ databases">
        <authorList>
            <person name="Lanie J.A."/>
            <person name="Ng W.-L."/>
            <person name="Kazmierczak K.M."/>
            <person name="Andrzejewski T.M."/>
            <person name="Davidsen T.M."/>
            <person name="Wayne K.J."/>
            <person name="Tettelin H."/>
            <person name="Glass J.I."/>
            <person name="Rusch D."/>
            <person name="Podicherti R."/>
            <person name="Tsui H.-C.T."/>
            <person name="Winkler M.E."/>
        </authorList>
    </citation>
    <scope>NUCLEOTIDE SEQUENCE</scope>
</reference>
<proteinExistence type="predicted"/>
<feature type="domain" description="Thiamine pyrophosphate enzyme TPP-binding" evidence="3">
    <location>
        <begin position="34"/>
        <end position="149"/>
    </location>
</feature>
<evidence type="ECO:0000259" key="3">
    <source>
        <dbReference type="Pfam" id="PF02775"/>
    </source>
</evidence>
<dbReference type="PANTHER" id="PTHR42818:SF1">
    <property type="entry name" value="SULFOPYRUVATE DECARBOXYLASE"/>
    <property type="match status" value="1"/>
</dbReference>
<dbReference type="GO" id="GO:0016831">
    <property type="term" value="F:carboxy-lyase activity"/>
    <property type="evidence" value="ECO:0007669"/>
    <property type="project" value="UniProtKB-KW"/>
</dbReference>
<organism evidence="4">
    <name type="scientific">marine metagenome</name>
    <dbReference type="NCBI Taxonomy" id="408172"/>
    <lineage>
        <taxon>unclassified sequences</taxon>
        <taxon>metagenomes</taxon>
        <taxon>ecological metagenomes</taxon>
    </lineage>
</organism>
<evidence type="ECO:0000256" key="1">
    <source>
        <dbReference type="ARBA" id="ARBA00022793"/>
    </source>
</evidence>
<dbReference type="GO" id="GO:0030976">
    <property type="term" value="F:thiamine pyrophosphate binding"/>
    <property type="evidence" value="ECO:0007669"/>
    <property type="project" value="InterPro"/>
</dbReference>
<name>A0A382YQC1_9ZZZZ</name>
<dbReference type="InterPro" id="IPR051818">
    <property type="entry name" value="TPP_dependent_decarboxylase"/>
</dbReference>
<accession>A0A382YQC1</accession>
<sequence>MKAVYPRLKSQVTVTIMGAVAVELYNLGHQPNFFYLEHGMGLASSMGLGLAVSLPKEKVTVLDGDGSVLMNLGSLSTLARYRPPNLTHWIFDNESLLSVGGFPTATGTGTDLAGIAEKAGAEHVALADTVESAEQAFAEASERYGLSIIVSKVEAIGPPSFAMDINLLENRFEFARHMQGLAS</sequence>